<name>A0AAU9BKA4_9ENTR</name>
<dbReference type="AlphaFoldDB" id="A0AAU9BKA4"/>
<dbReference type="GO" id="GO:0016705">
    <property type="term" value="F:oxidoreductase activity, acting on paired donors, with incorporation or reduction of molecular oxygen"/>
    <property type="evidence" value="ECO:0007669"/>
    <property type="project" value="InterPro"/>
</dbReference>
<dbReference type="GO" id="GO:0005506">
    <property type="term" value="F:iron ion binding"/>
    <property type="evidence" value="ECO:0007669"/>
    <property type="project" value="InterPro"/>
</dbReference>
<protein>
    <submittedName>
        <fullName evidence="1">Uncharacterized protein</fullName>
    </submittedName>
</protein>
<organism evidence="1 2">
    <name type="scientific">Enterobacter roggenkampii</name>
    <dbReference type="NCBI Taxonomy" id="1812935"/>
    <lineage>
        <taxon>Bacteria</taxon>
        <taxon>Pseudomonadati</taxon>
        <taxon>Pseudomonadota</taxon>
        <taxon>Gammaproteobacteria</taxon>
        <taxon>Enterobacterales</taxon>
        <taxon>Enterobacteriaceae</taxon>
        <taxon>Enterobacter</taxon>
        <taxon>Enterobacter cloacae complex</taxon>
    </lineage>
</organism>
<dbReference type="EMBL" id="AP023447">
    <property type="protein sequence ID" value="BCL41809.1"/>
    <property type="molecule type" value="Genomic_DNA"/>
</dbReference>
<reference evidence="1" key="1">
    <citation type="journal article" date="2020" name="J Glob Antimicrob Resist">
        <title>Genomic characterization of clinical Enterobacter roggenkampii co-harboring blaIMP-1- and blaGES-5-encoding IncP6 and mcr-9-encoding IncHI2 plasmids isolated in Japan.</title>
        <authorList>
            <person name="Umeda K."/>
            <person name="Nakamura H."/>
            <person name="Fukuda A."/>
            <person name="Matsumoto Y."/>
            <person name="Motooka D."/>
            <person name="Nakamura S."/>
            <person name="Yasui Y."/>
            <person name="Yoshida H."/>
            <person name="Kawahara R."/>
        </authorList>
    </citation>
    <scope>NUCLEOTIDE SEQUENCE</scope>
    <source>
        <strain evidence="1">OIPH-N260</strain>
    </source>
</reference>
<accession>A0AAU9BKA4</accession>
<dbReference type="RefSeq" id="WP_181518946.1">
    <property type="nucleotide sequence ID" value="NZ_AP023447.1"/>
</dbReference>
<dbReference type="GO" id="GO:0004497">
    <property type="term" value="F:monooxygenase activity"/>
    <property type="evidence" value="ECO:0007669"/>
    <property type="project" value="InterPro"/>
</dbReference>
<evidence type="ECO:0000313" key="2">
    <source>
        <dbReference type="Proteomes" id="UP000595858"/>
    </source>
</evidence>
<dbReference type="Proteomes" id="UP000595858">
    <property type="component" value="Chromosome"/>
</dbReference>
<proteinExistence type="predicted"/>
<sequence length="100" mass="11343">MELEKSSIRLLLDPCTIDREGLQMLIKALFRLDDSFRQPAQAHREGYYSLFYSSLLKGYGGEENMLYERFITDHVTILIGGSETSEALTGNVLCMLALHP</sequence>
<dbReference type="SUPFAM" id="SSF48264">
    <property type="entry name" value="Cytochrome P450"/>
    <property type="match status" value="1"/>
</dbReference>
<gene>
    <name evidence="1" type="ORF">OIPHN260_13110</name>
</gene>
<evidence type="ECO:0000313" key="1">
    <source>
        <dbReference type="EMBL" id="BCL41809.1"/>
    </source>
</evidence>
<dbReference type="InterPro" id="IPR036396">
    <property type="entry name" value="Cyt_P450_sf"/>
</dbReference>
<dbReference type="GO" id="GO:0020037">
    <property type="term" value="F:heme binding"/>
    <property type="evidence" value="ECO:0007669"/>
    <property type="project" value="InterPro"/>
</dbReference>